<proteinExistence type="predicted"/>
<dbReference type="AlphaFoldDB" id="A0A0P1F1J5"/>
<keyword evidence="1" id="KW-0812">Transmembrane</keyword>
<accession>A0A0P1F1J5</accession>
<reference evidence="2 3" key="1">
    <citation type="submission" date="2015-09" db="EMBL/GenBank/DDBJ databases">
        <authorList>
            <consortium name="Swine Surveillance"/>
        </authorList>
    </citation>
    <scope>NUCLEOTIDE SEQUENCE [LARGE SCALE GENOMIC DNA]</scope>
    <source>
        <strain evidence="2 3">CECT 5294</strain>
    </source>
</reference>
<keyword evidence="1" id="KW-1133">Transmembrane helix</keyword>
<dbReference type="RefSeq" id="WP_072936813.1">
    <property type="nucleotide sequence ID" value="NZ_QEOR01000001.1"/>
</dbReference>
<protein>
    <submittedName>
        <fullName evidence="2">Uncharacterized protein</fullName>
    </submittedName>
</protein>
<gene>
    <name evidence="2" type="ORF">THS5294_02712</name>
</gene>
<name>A0A0P1F1J5_9RHOB</name>
<feature type="transmembrane region" description="Helical" evidence="1">
    <location>
        <begin position="15"/>
        <end position="34"/>
    </location>
</feature>
<dbReference type="Proteomes" id="UP000051298">
    <property type="component" value="Unassembled WGS sequence"/>
</dbReference>
<keyword evidence="1" id="KW-0472">Membrane</keyword>
<feature type="transmembrane region" description="Helical" evidence="1">
    <location>
        <begin position="46"/>
        <end position="67"/>
    </location>
</feature>
<evidence type="ECO:0000256" key="1">
    <source>
        <dbReference type="SAM" id="Phobius"/>
    </source>
</evidence>
<dbReference type="EMBL" id="CYRX01000031">
    <property type="protein sequence ID" value="CUH61404.1"/>
    <property type="molecule type" value="Genomic_DNA"/>
</dbReference>
<evidence type="ECO:0000313" key="2">
    <source>
        <dbReference type="EMBL" id="CUH61404.1"/>
    </source>
</evidence>
<sequence length="75" mass="8030">MKKIGDPTPPCRRCIAIRFFIGAVVGTALLNLLSPQTFELLKGQSTLTLSLGFVGTLAVCAVGKAVLELRDARDR</sequence>
<organism evidence="2 3">
    <name type="scientific">Thalassobacter stenotrophicus</name>
    <dbReference type="NCBI Taxonomy" id="266809"/>
    <lineage>
        <taxon>Bacteria</taxon>
        <taxon>Pseudomonadati</taxon>
        <taxon>Pseudomonadota</taxon>
        <taxon>Alphaproteobacteria</taxon>
        <taxon>Rhodobacterales</taxon>
        <taxon>Roseobacteraceae</taxon>
        <taxon>Thalassobacter</taxon>
    </lineage>
</organism>
<evidence type="ECO:0000313" key="3">
    <source>
        <dbReference type="Proteomes" id="UP000051298"/>
    </source>
</evidence>